<dbReference type="AlphaFoldDB" id="A0A812PA09"/>
<name>A0A812PA09_9DINO</name>
<dbReference type="Proteomes" id="UP000601435">
    <property type="component" value="Unassembled WGS sequence"/>
</dbReference>
<reference evidence="4" key="1">
    <citation type="submission" date="2021-02" db="EMBL/GenBank/DDBJ databases">
        <authorList>
            <person name="Dougan E. K."/>
            <person name="Rhodes N."/>
            <person name="Thang M."/>
            <person name="Chan C."/>
        </authorList>
    </citation>
    <scope>NUCLEOTIDE SEQUENCE</scope>
</reference>
<dbReference type="InterPro" id="IPR029063">
    <property type="entry name" value="SAM-dependent_MTases_sf"/>
</dbReference>
<gene>
    <name evidence="4" type="ORF">SNEC2469_LOCUS9143</name>
</gene>
<organism evidence="4 5">
    <name type="scientific">Symbiodinium necroappetens</name>
    <dbReference type="NCBI Taxonomy" id="1628268"/>
    <lineage>
        <taxon>Eukaryota</taxon>
        <taxon>Sar</taxon>
        <taxon>Alveolata</taxon>
        <taxon>Dinophyceae</taxon>
        <taxon>Suessiales</taxon>
        <taxon>Symbiodiniaceae</taxon>
        <taxon>Symbiodinium</taxon>
    </lineage>
</organism>
<keyword evidence="2" id="KW-0808">Transferase</keyword>
<dbReference type="Pfam" id="PF00145">
    <property type="entry name" value="DNA_methylase"/>
    <property type="match status" value="1"/>
</dbReference>
<comment type="caution">
    <text evidence="4">The sequence shown here is derived from an EMBL/GenBank/DDBJ whole genome shotgun (WGS) entry which is preliminary data.</text>
</comment>
<evidence type="ECO:0000313" key="4">
    <source>
        <dbReference type="EMBL" id="CAE7351796.1"/>
    </source>
</evidence>
<dbReference type="OrthoDB" id="441015at2759"/>
<feature type="compositionally biased region" description="Basic and acidic residues" evidence="3">
    <location>
        <begin position="17"/>
        <end position="43"/>
    </location>
</feature>
<evidence type="ECO:0000256" key="2">
    <source>
        <dbReference type="ARBA" id="ARBA00022679"/>
    </source>
</evidence>
<dbReference type="Gene3D" id="3.40.50.150">
    <property type="entry name" value="Vaccinia Virus protein VP39"/>
    <property type="match status" value="1"/>
</dbReference>
<evidence type="ECO:0000256" key="1">
    <source>
        <dbReference type="ARBA" id="ARBA00022603"/>
    </source>
</evidence>
<evidence type="ECO:0000256" key="3">
    <source>
        <dbReference type="SAM" id="MobiDB-lite"/>
    </source>
</evidence>
<feature type="region of interest" description="Disordered" evidence="3">
    <location>
        <begin position="1"/>
        <end position="49"/>
    </location>
</feature>
<dbReference type="InterPro" id="IPR001525">
    <property type="entry name" value="C5_MeTfrase"/>
</dbReference>
<dbReference type="GO" id="GO:0008168">
    <property type="term" value="F:methyltransferase activity"/>
    <property type="evidence" value="ECO:0007669"/>
    <property type="project" value="UniProtKB-KW"/>
</dbReference>
<evidence type="ECO:0000313" key="5">
    <source>
        <dbReference type="Proteomes" id="UP000601435"/>
    </source>
</evidence>
<protein>
    <submittedName>
        <fullName evidence="4">Uncharacterized protein</fullName>
    </submittedName>
</protein>
<keyword evidence="5" id="KW-1185">Reference proteome</keyword>
<accession>A0A812PA09</accession>
<keyword evidence="1" id="KW-0489">Methyltransferase</keyword>
<dbReference type="SUPFAM" id="SSF53335">
    <property type="entry name" value="S-adenosyl-L-methionine-dependent methyltransferases"/>
    <property type="match status" value="1"/>
</dbReference>
<dbReference type="GO" id="GO:0032259">
    <property type="term" value="P:methylation"/>
    <property type="evidence" value="ECO:0007669"/>
    <property type="project" value="UniProtKB-KW"/>
</dbReference>
<proteinExistence type="predicted"/>
<sequence>MSKQQPGKGKPGQSEPSLKKEASGREQSEPKLKRSRNLEKQNSDEPGLMAEASRRVVSADHIQTGALLHVLALENFEGFQKLEGNSPLVLGQHDLQEELVLSWASACSGSEGIYYAMEAINTTFTHLGVKVQLQHTFSCESNVDKQQWIKALLAVGPLRESSSFTWPPRVDALGAGGDLDEVVGGKCIFQDIAELECDEAKCCRHGGGCIVPSVDLLVVGTSCKDLSKLNHTAPGAGHDTTKPVLEQSSSRGASAQTFQGLVGYIRSHRPLFVVYENVDAISDQLSSTDDSNLKVCLNEFATLGYQSQPMMTDASEFGLPCHRRRVYILFIDSRSPRLDLRSRPLQVVMSKFRHLLSSCVRTSPCASEVLLPAEDGAVKYFFDERQARTKKKSTQNNWVNQHMKYADGLGIRWGMPARKELSQNPWYLTLTEREADCLKLSEIESPAAGFRNLSQSIGRANSSTLQADGRHLAPTMLPGQLLWTHLASGGARLMSGYEALLMQGYPIAPCLNRLLEEGYLASADEATSKKKKKTDSEAKLSTDLFLQDLAGNGMALPVVMAVVQSCLAAAHWRPVGLKTSASSVATAMAAMTMLTQGLRPGDESADKDEAC</sequence>
<dbReference type="EMBL" id="CAJNJA010014859">
    <property type="protein sequence ID" value="CAE7351796.1"/>
    <property type="molecule type" value="Genomic_DNA"/>
</dbReference>